<evidence type="ECO:0000313" key="7">
    <source>
        <dbReference type="Proteomes" id="UP000015453"/>
    </source>
</evidence>
<organism evidence="6 7">
    <name type="scientific">Genlisea aurea</name>
    <dbReference type="NCBI Taxonomy" id="192259"/>
    <lineage>
        <taxon>Eukaryota</taxon>
        <taxon>Viridiplantae</taxon>
        <taxon>Streptophyta</taxon>
        <taxon>Embryophyta</taxon>
        <taxon>Tracheophyta</taxon>
        <taxon>Spermatophyta</taxon>
        <taxon>Magnoliopsida</taxon>
        <taxon>eudicotyledons</taxon>
        <taxon>Gunneridae</taxon>
        <taxon>Pentapetalae</taxon>
        <taxon>asterids</taxon>
        <taxon>lamiids</taxon>
        <taxon>Lamiales</taxon>
        <taxon>Lentibulariaceae</taxon>
        <taxon>Genlisea</taxon>
    </lineage>
</organism>
<dbReference type="InterPro" id="IPR016024">
    <property type="entry name" value="ARM-type_fold"/>
</dbReference>
<sequence>MASSSSGYSIPAPEAVQILVSSLADESPVVRDAAGTALKDIAALSPLLVLDCCSAASRGRKKFGNLSGLFQVMAAAIHAINKDGVGSEYMAKLGKLVTMEIISTKDLNDDWLRAASGVLVSIGLHNPDLMMDEVFLHLSGSGSAVPSMVQILAEFASADAFQFVPRLKGVLKRVLPILGSVKDIHRLVFANAFKSWCEACWQYGVDFPISEVIDGDVMSFLNSAFELLLRVWANSRDLEVRASTVEALGEMVGLVNRAQQKSAIPRLIPIILNLCKRNQDVTYLATSSLHNLLNAALLSETGPPLLDFEDLTITLSTLLPVVATNYDSKEFSEFSVGLKIYNNVQHCFLIIGEVYPEDMFTFLLHKCRSKEESLTFAALSVLKHLLPRLSEAWHAKRPLLVEAMKNLLDVHNLAVRKALSEVIVIMASHCYLVGPPAEVFIEYLLCLLTMYVVEHLQEKLMGTYPTDLRDVCEKGLLLLTVTIPEMEHILWPFLLKMIIPRNYTASVATVCKCIAELCRHKHTQSGTILSDCRARIDIPTPEDLFARLVVLLHNPLARQQLVTQILNVLCHLASLFPKNIILFWQEEIPKMKAYASDPEDLKQDPSYQEIWDDMIINFVAESLDVIQDQDWAISLGNSFAKQYELFSSDDEHSALLHRCLGILLQKLNDRTYVRSKINLMYLQANIASPVNRLGLAKAMGLVAASHLDTVLDKLKSIIDSVDNSLFKRIMSFFSDKAKMEESDDIHAALALMYGYAAKYAPSTVIEARINALVGTNMLVRLLNVRHPIAKQAVITAIDLLGQAVIGAAKTGAPFPLKRRDVLLDYTLTLMGRDDEEGFSESSLELLRTRCLALSACTTLVSVEPKLTAGTRNHILKATLGFFSLPNDPPDVVSDLMEKLITLLCTILAMSGEDGRSRSEQLLHILRQIDPFISSSIEYQRIRGCLAVYKMLNKFRMICLSGYCSFGCQGKCNHTKQIDRVSSSSSSITNLPYAFASPSRDALSLGERIMVYIPRCADTNPDVQKTSAQILDQFFSISLSLPRPSNSIPERDVEMSYRALSALEDVIAILRSDASLDPSEVFNRIVSSVCILFTKDELIAALYACSTAICDKVRQSAEGAIQAVIEFITERGRELNDGDISRTAQSLLSAVSRLSEKHILQETLGAICSLAENTSSRIVFSEVLSAARKDISTKDTSRLRGGWQIHQIFQAFSQHTVLCGSFLEHVTSILNQTLVSQGDYSRRESPSYTGESQQVDDVSAAVTALTAFFRGGGRVGKRAVEQNYSSVVATLVLQLGTSYSLAGKGQLEPLRQLLVAFNSFCECAGDLEMGKILARDRQFEEETWIGLMGELAGCVSIKRPKEVPSICLFLCKALERPPIYLRESAAAALSEFVPFSDRFDSLLEQLVEGMCRHVTDDSPTVRRLCLRGLVQMPPTHLFQYTTQILSVIVALLDDLDESVQLTAITCLLKVLGSAPADAVEPILLNLSVRVRNLQVCMNNSIRENAFDAFGALSDYGVGPHRDTFLEQVHATLPRLILHIHDDDLGVRRACRV</sequence>
<dbReference type="PANTHER" id="PTHR23120">
    <property type="entry name" value="MAESTRO-RELATED HEAT DOMAIN-CONTAINING"/>
    <property type="match status" value="1"/>
</dbReference>
<evidence type="ECO:0000259" key="2">
    <source>
        <dbReference type="Pfam" id="PF21047"/>
    </source>
</evidence>
<dbReference type="InterPro" id="IPR055406">
    <property type="entry name" value="HEAT_Maestro"/>
</dbReference>
<evidence type="ECO:0000313" key="6">
    <source>
        <dbReference type="EMBL" id="EPS71954.1"/>
    </source>
</evidence>
<keyword evidence="1" id="KW-0677">Repeat</keyword>
<accession>S8CX40</accession>
<feature type="domain" description="Maestro-like HEAT-repeats" evidence="2">
    <location>
        <begin position="1001"/>
        <end position="1179"/>
    </location>
</feature>
<dbReference type="Pfam" id="PF23221">
    <property type="entry name" value="HEAT_MROH2B_1st"/>
    <property type="match status" value="1"/>
</dbReference>
<dbReference type="GO" id="GO:0005737">
    <property type="term" value="C:cytoplasm"/>
    <property type="evidence" value="ECO:0007669"/>
    <property type="project" value="TreeGrafter"/>
</dbReference>
<dbReference type="Gene3D" id="1.25.10.10">
    <property type="entry name" value="Leucine-rich Repeat Variant"/>
    <property type="match status" value="2"/>
</dbReference>
<evidence type="ECO:0000256" key="1">
    <source>
        <dbReference type="ARBA" id="ARBA00022737"/>
    </source>
</evidence>
<dbReference type="InterPro" id="IPR045206">
    <property type="entry name" value="Maestro_heat-like_prot"/>
</dbReference>
<dbReference type="InterPro" id="IPR055408">
    <property type="entry name" value="HEAT_MROH2B-like"/>
</dbReference>
<dbReference type="EMBL" id="AUSU01001043">
    <property type="protein sequence ID" value="EPS71954.1"/>
    <property type="molecule type" value="Genomic_DNA"/>
</dbReference>
<evidence type="ECO:0000259" key="4">
    <source>
        <dbReference type="Pfam" id="PF23221"/>
    </source>
</evidence>
<evidence type="ECO:0000259" key="5">
    <source>
        <dbReference type="Pfam" id="PF23227"/>
    </source>
</evidence>
<dbReference type="Pfam" id="PF23227">
    <property type="entry name" value="HEAT_MROH2B_C"/>
    <property type="match status" value="1"/>
</dbReference>
<keyword evidence="7" id="KW-1185">Reference proteome</keyword>
<feature type="non-terminal residue" evidence="6">
    <location>
        <position position="1551"/>
    </location>
</feature>
<dbReference type="Proteomes" id="UP000015453">
    <property type="component" value="Unassembled WGS sequence"/>
</dbReference>
<reference evidence="6 7" key="1">
    <citation type="journal article" date="2013" name="BMC Genomics">
        <title>The miniature genome of a carnivorous plant Genlisea aurea contains a low number of genes and short non-coding sequences.</title>
        <authorList>
            <person name="Leushkin E.V."/>
            <person name="Sutormin R.A."/>
            <person name="Nabieva E.R."/>
            <person name="Penin A.A."/>
            <person name="Kondrashov A.S."/>
            <person name="Logacheva M.D."/>
        </authorList>
    </citation>
    <scope>NUCLEOTIDE SEQUENCE [LARGE SCALE GENOMIC DNA]</scope>
</reference>
<proteinExistence type="predicted"/>
<dbReference type="PANTHER" id="PTHR23120:SF0">
    <property type="entry name" value="MAESTRO HEAT-LIKE REPEAT FAMILY MEMBER 1"/>
    <property type="match status" value="1"/>
</dbReference>
<dbReference type="Pfam" id="PF23210">
    <property type="entry name" value="HEAT_Maestro_2"/>
    <property type="match status" value="1"/>
</dbReference>
<dbReference type="OrthoDB" id="1884734at2759"/>
<dbReference type="InterPro" id="IPR011989">
    <property type="entry name" value="ARM-like"/>
</dbReference>
<feature type="domain" description="MROH2B-like N-terminal HEAT-repeats" evidence="4">
    <location>
        <begin position="40"/>
        <end position="252"/>
    </location>
</feature>
<dbReference type="InterPro" id="IPR056282">
    <property type="entry name" value="MROH2B-like_N_HEAT"/>
</dbReference>
<dbReference type="InterPro" id="IPR048465">
    <property type="entry name" value="Maestro-like_HEAT"/>
</dbReference>
<protein>
    <recommendedName>
        <fullName evidence="8">Condensin complex subunit 1 C-terminal domain-containing protein</fullName>
    </recommendedName>
</protein>
<feature type="domain" description="Maestro/Maestro-like HEAT-repeats" evidence="5">
    <location>
        <begin position="1406"/>
        <end position="1550"/>
    </location>
</feature>
<comment type="caution">
    <text evidence="6">The sequence shown here is derived from an EMBL/GenBank/DDBJ whole genome shotgun (WGS) entry which is preliminary data.</text>
</comment>
<feature type="domain" description="MROH2B-like HEAT-repeats" evidence="3">
    <location>
        <begin position="262"/>
        <end position="887"/>
    </location>
</feature>
<evidence type="ECO:0008006" key="8">
    <source>
        <dbReference type="Google" id="ProtNLM"/>
    </source>
</evidence>
<name>S8CX40_9LAMI</name>
<gene>
    <name evidence="6" type="ORF">M569_02803</name>
</gene>
<dbReference type="SUPFAM" id="SSF48371">
    <property type="entry name" value="ARM repeat"/>
    <property type="match status" value="2"/>
</dbReference>
<evidence type="ECO:0000259" key="3">
    <source>
        <dbReference type="Pfam" id="PF23210"/>
    </source>
</evidence>
<dbReference type="Pfam" id="PF21047">
    <property type="entry name" value="HEAT_Maestro"/>
    <property type="match status" value="1"/>
</dbReference>